<feature type="transmembrane region" description="Helical" evidence="1">
    <location>
        <begin position="38"/>
        <end position="67"/>
    </location>
</feature>
<evidence type="ECO:0000313" key="2">
    <source>
        <dbReference type="EMBL" id="SEK87449.1"/>
    </source>
</evidence>
<evidence type="ECO:0000313" key="3">
    <source>
        <dbReference type="Proteomes" id="UP000198620"/>
    </source>
</evidence>
<gene>
    <name evidence="2" type="ORF">SAMN05216387_103265</name>
</gene>
<feature type="transmembrane region" description="Helical" evidence="1">
    <location>
        <begin position="6"/>
        <end position="26"/>
    </location>
</feature>
<keyword evidence="1" id="KW-0812">Transmembrane</keyword>
<reference evidence="2 3" key="1">
    <citation type="submission" date="2016-10" db="EMBL/GenBank/DDBJ databases">
        <authorList>
            <person name="de Groot N.N."/>
        </authorList>
    </citation>
    <scope>NUCLEOTIDE SEQUENCE [LARGE SCALE GENOMIC DNA]</scope>
    <source>
        <strain evidence="2 3">Nv1</strain>
    </source>
</reference>
<keyword evidence="3" id="KW-1185">Reference proteome</keyword>
<keyword evidence="1" id="KW-1133">Transmembrane helix</keyword>
<dbReference type="AlphaFoldDB" id="A0A1H7KKX0"/>
<dbReference type="OrthoDB" id="9811293at2"/>
<organism evidence="2 3">
    <name type="scientific">Nitrosovibrio tenuis</name>
    <dbReference type="NCBI Taxonomy" id="1233"/>
    <lineage>
        <taxon>Bacteria</taxon>
        <taxon>Pseudomonadati</taxon>
        <taxon>Pseudomonadota</taxon>
        <taxon>Betaproteobacteria</taxon>
        <taxon>Nitrosomonadales</taxon>
        <taxon>Nitrosomonadaceae</taxon>
        <taxon>Nitrosovibrio</taxon>
    </lineage>
</organism>
<dbReference type="STRING" id="1233.SAMN05216387_103265"/>
<protein>
    <submittedName>
        <fullName evidence="2">Putative membrane protein</fullName>
    </submittedName>
</protein>
<dbReference type="PANTHER" id="PTHR39419">
    <property type="entry name" value="SLL0814 PROTEIN"/>
    <property type="match status" value="1"/>
</dbReference>
<feature type="transmembrane region" description="Helical" evidence="1">
    <location>
        <begin position="171"/>
        <end position="193"/>
    </location>
</feature>
<feature type="transmembrane region" description="Helical" evidence="1">
    <location>
        <begin position="127"/>
        <end position="151"/>
    </location>
</feature>
<feature type="transmembrane region" description="Helical" evidence="1">
    <location>
        <begin position="214"/>
        <end position="236"/>
    </location>
</feature>
<dbReference type="PANTHER" id="PTHR39419:SF1">
    <property type="entry name" value="SLL0814 PROTEIN"/>
    <property type="match status" value="1"/>
</dbReference>
<dbReference type="Proteomes" id="UP000198620">
    <property type="component" value="Unassembled WGS sequence"/>
</dbReference>
<feature type="transmembrane region" description="Helical" evidence="1">
    <location>
        <begin position="242"/>
        <end position="263"/>
    </location>
</feature>
<keyword evidence="1" id="KW-0472">Membrane</keyword>
<accession>A0A1H7KKX0</accession>
<evidence type="ECO:0000256" key="1">
    <source>
        <dbReference type="SAM" id="Phobius"/>
    </source>
</evidence>
<dbReference type="EMBL" id="FOBH01000003">
    <property type="protein sequence ID" value="SEK87449.1"/>
    <property type="molecule type" value="Genomic_DNA"/>
</dbReference>
<name>A0A1H7KKX0_9PROT</name>
<dbReference type="RefSeq" id="WP_090828106.1">
    <property type="nucleotide sequence ID" value="NZ_FOBH01000003.1"/>
</dbReference>
<dbReference type="Pfam" id="PF04240">
    <property type="entry name" value="Caroten_synth"/>
    <property type="match status" value="1"/>
</dbReference>
<feature type="transmembrane region" description="Helical" evidence="1">
    <location>
        <begin position="87"/>
        <end position="106"/>
    </location>
</feature>
<dbReference type="InterPro" id="IPR007354">
    <property type="entry name" value="CruF-like"/>
</dbReference>
<proteinExistence type="predicted"/>
<sequence length="269" mass="30139">MEFFSLLIKTIALRPYVFVFRAAFLFSASRLIGGRRTGYFMIITLIVAFVCEFSSTRTGIPFGWYHYTGSTTGQELYLSDVPLMDSLSFPFLLYASYCMALAFLLPSTTTGSSPGLVRMKLPLAARTGWPIMLLTILFFVFLDIVIDPVALRGERWFLGKIYYYPEPGAHFGIPIANYIGWAVVGFLSLQTYLSLDRKLPQTGLILNERVTRQVLLGCGLYYGVLIFNLAVTFWIGESLLGITGLFIYLPVTILLVLRVFGYLPVTAGD</sequence>